<dbReference type="GO" id="GO:0016787">
    <property type="term" value="F:hydrolase activity"/>
    <property type="evidence" value="ECO:0007669"/>
    <property type="project" value="UniProtKB-KW"/>
</dbReference>
<dbReference type="Proteomes" id="UP001579974">
    <property type="component" value="Unassembled WGS sequence"/>
</dbReference>
<evidence type="ECO:0000256" key="2">
    <source>
        <dbReference type="ARBA" id="ARBA00022729"/>
    </source>
</evidence>
<dbReference type="PANTHER" id="PTHR21581">
    <property type="entry name" value="D-ALANYL-D-ALANINE CARBOXYPEPTIDASE"/>
    <property type="match status" value="1"/>
</dbReference>
<accession>A0ABV5AEW5</accession>
<keyword evidence="4" id="KW-0133">Cell shape</keyword>
<protein>
    <submittedName>
        <fullName evidence="9">Serine hydrolase</fullName>
    </submittedName>
</protein>
<dbReference type="InterPro" id="IPR018044">
    <property type="entry name" value="Peptidase_S11"/>
</dbReference>
<dbReference type="PRINTS" id="PR00725">
    <property type="entry name" value="DADACBPTASE1"/>
</dbReference>
<name>A0ABV5AEW5_9BACL</name>
<proteinExistence type="inferred from homology"/>
<dbReference type="Gene3D" id="3.40.710.10">
    <property type="entry name" value="DD-peptidase/beta-lactamase superfamily"/>
    <property type="match status" value="1"/>
</dbReference>
<keyword evidence="2" id="KW-0732">Signal</keyword>
<dbReference type="EMBL" id="JBDXSU010000007">
    <property type="protein sequence ID" value="MFB5190821.1"/>
    <property type="molecule type" value="Genomic_DNA"/>
</dbReference>
<dbReference type="RefSeq" id="WP_275474412.1">
    <property type="nucleotide sequence ID" value="NZ_CP162940.1"/>
</dbReference>
<evidence type="ECO:0000313" key="9">
    <source>
        <dbReference type="EMBL" id="MFB5190821.1"/>
    </source>
</evidence>
<organism evidence="9 10">
    <name type="scientific">Alicyclobacillus fastidiosus</name>
    <dbReference type="NCBI Taxonomy" id="392011"/>
    <lineage>
        <taxon>Bacteria</taxon>
        <taxon>Bacillati</taxon>
        <taxon>Bacillota</taxon>
        <taxon>Bacilli</taxon>
        <taxon>Bacillales</taxon>
        <taxon>Alicyclobacillaceae</taxon>
        <taxon>Alicyclobacillus</taxon>
    </lineage>
</organism>
<keyword evidence="3 9" id="KW-0378">Hydrolase</keyword>
<evidence type="ECO:0000313" key="10">
    <source>
        <dbReference type="Proteomes" id="UP001579974"/>
    </source>
</evidence>
<evidence type="ECO:0000256" key="5">
    <source>
        <dbReference type="ARBA" id="ARBA00022984"/>
    </source>
</evidence>
<keyword evidence="6" id="KW-0961">Cell wall biogenesis/degradation</keyword>
<comment type="similarity">
    <text evidence="1 7">Belongs to the peptidase S11 family.</text>
</comment>
<dbReference type="Pfam" id="PF00768">
    <property type="entry name" value="Peptidase_S11"/>
    <property type="match status" value="1"/>
</dbReference>
<sequence length="399" mass="41542">MFVRSIKWIIIALVIIAIPVVQFVRPVPHLTLQVNGATVQTVPGAKPKIDWPSEGQAALAVVGVGDIGHSGAQTSTPIASVTKVMTAYLVLKKHPLSIGQDGPSITVTNEDYQTYLSDKSKGESVLQVKPGEHLTERQALEGLMLPSGNNVATMLAKWCDGSESAFVQEMNSTAKSMGMTGTHYVDASGFNPGSSSTAVDQVKLFSAAMQLSTFKTVVGEPQATLPVAGTVYNVDSEVGHGVIIGGKTGSTSQAGGCFVFASQKTIGANNVIIVGAVLGQTTTPELQTALDAGVTLSKNAQAALRHVQVVNADTPVATLSAPWTNSQVVRAGGAISVIGWPGMVIHESVTENAKLANHEPAGATIGTLTVTVGDQKHSVPLKTSTAMEGPSYAWRLKRL</sequence>
<dbReference type="InterPro" id="IPR001967">
    <property type="entry name" value="Peptidase_S11_N"/>
</dbReference>
<evidence type="ECO:0000256" key="7">
    <source>
        <dbReference type="RuleBase" id="RU004016"/>
    </source>
</evidence>
<keyword evidence="5" id="KW-0573">Peptidoglycan synthesis</keyword>
<gene>
    <name evidence="9" type="ORF">KKP3000_004307</name>
</gene>
<evidence type="ECO:0000256" key="6">
    <source>
        <dbReference type="ARBA" id="ARBA00023316"/>
    </source>
</evidence>
<dbReference type="SUPFAM" id="SSF56601">
    <property type="entry name" value="beta-lactamase/transpeptidase-like"/>
    <property type="match status" value="1"/>
</dbReference>
<dbReference type="PANTHER" id="PTHR21581:SF33">
    <property type="entry name" value="D-ALANYL-D-ALANINE CARBOXYPEPTIDASE DACB"/>
    <property type="match status" value="1"/>
</dbReference>
<comment type="caution">
    <text evidence="9">The sequence shown here is derived from an EMBL/GenBank/DDBJ whole genome shotgun (WGS) entry which is preliminary data.</text>
</comment>
<evidence type="ECO:0000256" key="4">
    <source>
        <dbReference type="ARBA" id="ARBA00022960"/>
    </source>
</evidence>
<evidence type="ECO:0000256" key="1">
    <source>
        <dbReference type="ARBA" id="ARBA00007164"/>
    </source>
</evidence>
<feature type="domain" description="Peptidase S11 D-alanyl-D-alanine carboxypeptidase A N-terminal" evidence="8">
    <location>
        <begin position="72"/>
        <end position="273"/>
    </location>
</feature>
<reference evidence="9 10" key="1">
    <citation type="journal article" date="2024" name="Int. J. Mol. Sci.">
        <title>Exploration of Alicyclobacillus spp. Genome in Search of Antibiotic Resistance.</title>
        <authorList>
            <person name="Bucka-Kolendo J."/>
            <person name="Kiousi D.E."/>
            <person name="Dekowska A."/>
            <person name="Mikolajczuk-Szczyrba A."/>
            <person name="Karadedos D.M."/>
            <person name="Michael P."/>
            <person name="Galanis A."/>
            <person name="Sokolowska B."/>
        </authorList>
    </citation>
    <scope>NUCLEOTIDE SEQUENCE [LARGE SCALE GENOMIC DNA]</scope>
    <source>
        <strain evidence="9 10">KKP 3000</strain>
    </source>
</reference>
<evidence type="ECO:0000256" key="3">
    <source>
        <dbReference type="ARBA" id="ARBA00022801"/>
    </source>
</evidence>
<dbReference type="InterPro" id="IPR012338">
    <property type="entry name" value="Beta-lactam/transpept-like"/>
</dbReference>
<evidence type="ECO:0000259" key="8">
    <source>
        <dbReference type="Pfam" id="PF00768"/>
    </source>
</evidence>
<keyword evidence="10" id="KW-1185">Reference proteome</keyword>